<accession>A0A835Q1F3</accession>
<protein>
    <submittedName>
        <fullName evidence="2">Uncharacterized protein</fullName>
    </submittedName>
</protein>
<dbReference type="OrthoDB" id="824057at2759"/>
<gene>
    <name evidence="2" type="ORF">HPP92_020519</name>
</gene>
<dbReference type="AlphaFoldDB" id="A0A835Q1F3"/>
<sequence length="96" mass="10916">MREPYPSMSWRSPYRTVEAKLSGTLPAQGDIEVSPPSSQRVGTRRAKSGREVFPKAIAGGFTESATEPELAHLRGRWHDERAPRIRTPIEKEEMRR</sequence>
<evidence type="ECO:0000313" key="3">
    <source>
        <dbReference type="Proteomes" id="UP000636800"/>
    </source>
</evidence>
<dbReference type="EMBL" id="JADCNL010000010">
    <property type="protein sequence ID" value="KAG0464450.1"/>
    <property type="molecule type" value="Genomic_DNA"/>
</dbReference>
<keyword evidence="3" id="KW-1185">Reference proteome</keyword>
<name>A0A835Q1F3_VANPL</name>
<proteinExistence type="predicted"/>
<comment type="caution">
    <text evidence="2">The sequence shown here is derived from an EMBL/GenBank/DDBJ whole genome shotgun (WGS) entry which is preliminary data.</text>
</comment>
<reference evidence="2 3" key="1">
    <citation type="journal article" date="2020" name="Nat. Food">
        <title>A phased Vanilla planifolia genome enables genetic improvement of flavour and production.</title>
        <authorList>
            <person name="Hasing T."/>
            <person name="Tang H."/>
            <person name="Brym M."/>
            <person name="Khazi F."/>
            <person name="Huang T."/>
            <person name="Chambers A.H."/>
        </authorList>
    </citation>
    <scope>NUCLEOTIDE SEQUENCE [LARGE SCALE GENOMIC DNA]</scope>
    <source>
        <tissue evidence="2">Leaf</tissue>
    </source>
</reference>
<evidence type="ECO:0000313" key="2">
    <source>
        <dbReference type="EMBL" id="KAG0464450.1"/>
    </source>
</evidence>
<evidence type="ECO:0000256" key="1">
    <source>
        <dbReference type="SAM" id="MobiDB-lite"/>
    </source>
</evidence>
<feature type="region of interest" description="Disordered" evidence="1">
    <location>
        <begin position="21"/>
        <end position="49"/>
    </location>
</feature>
<dbReference type="Proteomes" id="UP000636800">
    <property type="component" value="Chromosome 10"/>
</dbReference>
<organism evidence="2 3">
    <name type="scientific">Vanilla planifolia</name>
    <name type="common">Vanilla</name>
    <dbReference type="NCBI Taxonomy" id="51239"/>
    <lineage>
        <taxon>Eukaryota</taxon>
        <taxon>Viridiplantae</taxon>
        <taxon>Streptophyta</taxon>
        <taxon>Embryophyta</taxon>
        <taxon>Tracheophyta</taxon>
        <taxon>Spermatophyta</taxon>
        <taxon>Magnoliopsida</taxon>
        <taxon>Liliopsida</taxon>
        <taxon>Asparagales</taxon>
        <taxon>Orchidaceae</taxon>
        <taxon>Vanilloideae</taxon>
        <taxon>Vanilleae</taxon>
        <taxon>Vanilla</taxon>
    </lineage>
</organism>